<gene>
    <name evidence="1" type="ORF">CHCC16736_2499</name>
</gene>
<comment type="caution">
    <text evidence="1">The sequence shown here is derived from an EMBL/GenBank/DDBJ whole genome shotgun (WGS) entry which is preliminary data.</text>
</comment>
<protein>
    <submittedName>
        <fullName evidence="1">Uncharacterized protein</fullName>
    </submittedName>
</protein>
<organism evidence="1 2">
    <name type="scientific">Bacillus licheniformis</name>
    <dbReference type="NCBI Taxonomy" id="1402"/>
    <lineage>
        <taxon>Bacteria</taxon>
        <taxon>Bacillati</taxon>
        <taxon>Bacillota</taxon>
        <taxon>Bacilli</taxon>
        <taxon>Bacillales</taxon>
        <taxon>Bacillaceae</taxon>
        <taxon>Bacillus</taxon>
    </lineage>
</organism>
<proteinExistence type="predicted"/>
<dbReference type="Proteomes" id="UP000435910">
    <property type="component" value="Unassembled WGS sequence"/>
</dbReference>
<sequence length="49" mass="5540">MDLDENMGFEASLSCAACAGCKAVRCMSTMCRLVITRDFRWKKVSKVFE</sequence>
<dbReference type="EMBL" id="NILC01000009">
    <property type="protein sequence ID" value="TWL32111.1"/>
    <property type="molecule type" value="Genomic_DNA"/>
</dbReference>
<dbReference type="AlphaFoldDB" id="A0A8B5YHA9"/>
<evidence type="ECO:0000313" key="1">
    <source>
        <dbReference type="EMBL" id="TWL32111.1"/>
    </source>
</evidence>
<evidence type="ECO:0000313" key="2">
    <source>
        <dbReference type="Proteomes" id="UP000435910"/>
    </source>
</evidence>
<reference evidence="1 2" key="1">
    <citation type="submission" date="2019-06" db="EMBL/GenBank/DDBJ databases">
        <title>Genome sequence analysis of &gt;100 Bacillus licheniformis strains suggests intrinsic resistance to this species.</title>
        <authorList>
            <person name="Wels M."/>
            <person name="Siezen R.J."/>
            <person name="Johansen E."/>
            <person name="Stuer-Lauridsen B."/>
            <person name="Bjerre K."/>
            <person name="Nielsen B.K.K."/>
        </authorList>
    </citation>
    <scope>NUCLEOTIDE SEQUENCE [LARGE SCALE GENOMIC DNA]</scope>
    <source>
        <strain evidence="1 2">BAC-16736</strain>
    </source>
</reference>
<name>A0A8B5YHA9_BACLI</name>
<accession>A0A8B5YHA9</accession>